<organism evidence="14">
    <name type="scientific">Entomoneis paludosa</name>
    <dbReference type="NCBI Taxonomy" id="265537"/>
    <lineage>
        <taxon>Eukaryota</taxon>
        <taxon>Sar</taxon>
        <taxon>Stramenopiles</taxon>
        <taxon>Ochrophyta</taxon>
        <taxon>Bacillariophyta</taxon>
        <taxon>Bacillariophyceae</taxon>
        <taxon>Bacillariophycidae</taxon>
        <taxon>Entomoneidaceae</taxon>
        <taxon>Entomoneis</taxon>
    </lineage>
</organism>
<evidence type="ECO:0000256" key="13">
    <source>
        <dbReference type="SAM" id="MobiDB-lite"/>
    </source>
</evidence>
<feature type="repeat" description="WD" evidence="12">
    <location>
        <begin position="165"/>
        <end position="200"/>
    </location>
</feature>
<feature type="repeat" description="WD" evidence="12">
    <location>
        <begin position="367"/>
        <end position="390"/>
    </location>
</feature>
<accession>A0A7S2Y8Q0</accession>
<feature type="repeat" description="WD" evidence="12">
    <location>
        <begin position="254"/>
        <end position="276"/>
    </location>
</feature>
<sequence>MVLTDRQRADLHAGIYEYLRHQQGDAFQDAADAFARADPIAATDGAAGTKSNGGIITPLLEKKWTAIPRLQKKVLELERQATHNAKIHAHRTNLGLSNGPSGNPADGGGGRRMLPRLPASNTLRGHSMGVTCVCVHPVYTMVVSGSEDGTIKIWDHESGEYIRTLKGHTNTVHDVSFTPSGTHLASCSADLSIKLWDFTSQYNCLRTLRGHDHTISAIRFLPLINVESLRASPEQSSSGAGTGITSVVAQSKQLLSASRDQTVKVWDVETGFCDATLTEHSDWVRCLAVQAAEPSSSDTSESPRWASAGNDQVIRVYEQDNTKSLPLATLRGHEHVIEALAFICEQTSGGKLGMKSTSNADTNPRDYLASGGRDRTVRLWNLMDESCMAVFSSHENWVRAVLIHPSGQYIVSAADDKSIRVFDIKAQRCLRSLENAHDHFVTAIDMHSTLPILVSGSVDQTVKCWQLD</sequence>
<dbReference type="PROSITE" id="PS50082">
    <property type="entry name" value="WD_REPEATS_2"/>
    <property type="match status" value="6"/>
</dbReference>
<comment type="subcellular location">
    <subcellularLocation>
        <location evidence="11">Cytoplasm</location>
        <location evidence="11">Cytoskeleton</location>
    </subcellularLocation>
    <subcellularLocation>
        <location evidence="11">Cytoplasm</location>
        <location evidence="11">Cytoskeleton</location>
        <location evidence="11">Microtubule organizing center</location>
        <location evidence="11">Centrosome</location>
    </subcellularLocation>
    <text evidence="11">Localizes to the plus end of microtubules and to the centrosome.</text>
</comment>
<dbReference type="SMART" id="SM00320">
    <property type="entry name" value="WD40"/>
    <property type="match status" value="7"/>
</dbReference>
<dbReference type="PROSITE" id="PS50294">
    <property type="entry name" value="WD_REPEATS_REGION"/>
    <property type="match status" value="4"/>
</dbReference>
<dbReference type="GO" id="GO:0070840">
    <property type="term" value="F:dynein complex binding"/>
    <property type="evidence" value="ECO:0007669"/>
    <property type="project" value="UniProtKB-UniRule"/>
</dbReference>
<dbReference type="AlphaFoldDB" id="A0A7S2Y8Q0"/>
<evidence type="ECO:0000256" key="4">
    <source>
        <dbReference type="ARBA" id="ARBA00022618"/>
    </source>
</evidence>
<evidence type="ECO:0000256" key="12">
    <source>
        <dbReference type="PROSITE-ProRule" id="PRU00221"/>
    </source>
</evidence>
<evidence type="ECO:0000256" key="2">
    <source>
        <dbReference type="ARBA" id="ARBA00022490"/>
    </source>
</evidence>
<dbReference type="HAMAP" id="MF_03141">
    <property type="entry name" value="lis1"/>
    <property type="match status" value="1"/>
</dbReference>
<feature type="repeat" description="WD" evidence="12">
    <location>
        <begin position="391"/>
        <end position="432"/>
    </location>
</feature>
<dbReference type="GO" id="GO:0005874">
    <property type="term" value="C:microtubule"/>
    <property type="evidence" value="ECO:0007669"/>
    <property type="project" value="UniProtKB-KW"/>
</dbReference>
<evidence type="ECO:0000256" key="1">
    <source>
        <dbReference type="ARBA" id="ARBA00022448"/>
    </source>
</evidence>
<dbReference type="InterPro" id="IPR001680">
    <property type="entry name" value="WD40_rpt"/>
</dbReference>
<keyword evidence="6" id="KW-0677">Repeat</keyword>
<keyword evidence="3 12" id="KW-0853">WD repeat</keyword>
<dbReference type="PANTHER" id="PTHR19848">
    <property type="entry name" value="WD40 REPEAT PROTEIN"/>
    <property type="match status" value="1"/>
</dbReference>
<comment type="similarity">
    <text evidence="11">Belongs to the WD repeat LIS1/nudF family.</text>
</comment>
<dbReference type="GO" id="GO:0000132">
    <property type="term" value="P:establishment of mitotic spindle orientation"/>
    <property type="evidence" value="ECO:0007669"/>
    <property type="project" value="UniProtKB-UniRule"/>
</dbReference>
<evidence type="ECO:0000256" key="5">
    <source>
        <dbReference type="ARBA" id="ARBA00022701"/>
    </source>
</evidence>
<reference evidence="14" key="1">
    <citation type="submission" date="2021-01" db="EMBL/GenBank/DDBJ databases">
        <authorList>
            <person name="Corre E."/>
            <person name="Pelletier E."/>
            <person name="Niang G."/>
            <person name="Scheremetjew M."/>
            <person name="Finn R."/>
            <person name="Kale V."/>
            <person name="Holt S."/>
            <person name="Cochrane G."/>
            <person name="Meng A."/>
            <person name="Brown T."/>
            <person name="Cohen L."/>
        </authorList>
    </citation>
    <scope>NUCLEOTIDE SEQUENCE</scope>
    <source>
        <strain evidence="14">CCMP125</strain>
    </source>
</reference>
<comment type="function">
    <text evidence="11">Positively regulates the activity of the minus-end directed microtubule motor protein dynein. May enhance dynein-mediated microtubule sliding by targeting dynein to the microtubule plus end. Required for several dynein- and microtubule-dependent processes.</text>
</comment>
<dbReference type="SUPFAM" id="SSF109925">
    <property type="entry name" value="Lissencephaly-1 protein (Lis-1, PAF-AH alpha) N-terminal domain"/>
    <property type="match status" value="1"/>
</dbReference>
<dbReference type="GO" id="GO:0051301">
    <property type="term" value="P:cell division"/>
    <property type="evidence" value="ECO:0007669"/>
    <property type="project" value="UniProtKB-KW"/>
</dbReference>
<evidence type="ECO:0000256" key="9">
    <source>
        <dbReference type="ARBA" id="ARBA00023212"/>
    </source>
</evidence>
<dbReference type="Gene3D" id="2.130.10.10">
    <property type="entry name" value="YVTN repeat-like/Quinoprotein amine dehydrogenase"/>
    <property type="match status" value="1"/>
</dbReference>
<dbReference type="PANTHER" id="PTHR19848:SF8">
    <property type="entry name" value="F-BOX AND WD REPEAT DOMAIN CONTAINING 7"/>
    <property type="match status" value="1"/>
</dbReference>
<evidence type="ECO:0000256" key="3">
    <source>
        <dbReference type="ARBA" id="ARBA00022574"/>
    </source>
</evidence>
<dbReference type="InterPro" id="IPR017252">
    <property type="entry name" value="Dynein_regulator_LIS1"/>
</dbReference>
<dbReference type="InterPro" id="IPR019775">
    <property type="entry name" value="WD40_repeat_CS"/>
</dbReference>
<feature type="repeat" description="WD" evidence="12">
    <location>
        <begin position="434"/>
        <end position="468"/>
    </location>
</feature>
<keyword evidence="10 11" id="KW-0131">Cell cycle</keyword>
<feature type="repeat" description="WD" evidence="12">
    <location>
        <begin position="123"/>
        <end position="164"/>
    </location>
</feature>
<dbReference type="InterPro" id="IPR037190">
    <property type="entry name" value="LIS1_N"/>
</dbReference>
<keyword evidence="1 11" id="KW-0813">Transport</keyword>
<keyword evidence="5 11" id="KW-0493">Microtubule</keyword>
<keyword evidence="7 11" id="KW-0498">Mitosis</keyword>
<dbReference type="Pfam" id="PF00400">
    <property type="entry name" value="WD40"/>
    <property type="match status" value="7"/>
</dbReference>
<proteinExistence type="inferred from homology"/>
<evidence type="ECO:0000256" key="7">
    <source>
        <dbReference type="ARBA" id="ARBA00022776"/>
    </source>
</evidence>
<dbReference type="InterPro" id="IPR020472">
    <property type="entry name" value="WD40_PAC1"/>
</dbReference>
<dbReference type="GO" id="GO:0005875">
    <property type="term" value="C:microtubule associated complex"/>
    <property type="evidence" value="ECO:0007669"/>
    <property type="project" value="UniProtKB-UniRule"/>
</dbReference>
<dbReference type="PROSITE" id="PS00678">
    <property type="entry name" value="WD_REPEATS_1"/>
    <property type="match status" value="3"/>
</dbReference>
<dbReference type="GO" id="GO:0051012">
    <property type="term" value="P:microtubule sliding"/>
    <property type="evidence" value="ECO:0007669"/>
    <property type="project" value="UniProtKB-UniRule"/>
</dbReference>
<evidence type="ECO:0000256" key="8">
    <source>
        <dbReference type="ARBA" id="ARBA00023054"/>
    </source>
</evidence>
<dbReference type="GO" id="GO:0005737">
    <property type="term" value="C:cytoplasm"/>
    <property type="evidence" value="ECO:0007669"/>
    <property type="project" value="UniProtKB-UniRule"/>
</dbReference>
<dbReference type="InterPro" id="IPR015943">
    <property type="entry name" value="WD40/YVTN_repeat-like_dom_sf"/>
</dbReference>
<dbReference type="InterPro" id="IPR036322">
    <property type="entry name" value="WD40_repeat_dom_sf"/>
</dbReference>
<dbReference type="GO" id="GO:0005813">
    <property type="term" value="C:centrosome"/>
    <property type="evidence" value="ECO:0007669"/>
    <property type="project" value="UniProtKB-SubCell"/>
</dbReference>
<keyword evidence="4 11" id="KW-0132">Cell division</keyword>
<dbReference type="CDD" id="cd00200">
    <property type="entry name" value="WD40"/>
    <property type="match status" value="1"/>
</dbReference>
<gene>
    <name evidence="14" type="ORF">APAL1065_LOCUS9254</name>
</gene>
<protein>
    <recommendedName>
        <fullName evidence="11">Lissencephaly-1 homolog</fullName>
    </recommendedName>
</protein>
<dbReference type="Gene3D" id="1.20.960.30">
    <property type="match status" value="1"/>
</dbReference>
<evidence type="ECO:0000256" key="6">
    <source>
        <dbReference type="ARBA" id="ARBA00022737"/>
    </source>
</evidence>
<evidence type="ECO:0000256" key="11">
    <source>
        <dbReference type="HAMAP-Rule" id="MF_03141"/>
    </source>
</evidence>
<dbReference type="EMBL" id="HBHT01013801">
    <property type="protein sequence ID" value="CAD9959582.1"/>
    <property type="molecule type" value="Transcribed_RNA"/>
</dbReference>
<keyword evidence="8 11" id="KW-0175">Coiled coil</keyword>
<keyword evidence="2 11" id="KW-0963">Cytoplasm</keyword>
<evidence type="ECO:0000256" key="10">
    <source>
        <dbReference type="ARBA" id="ARBA00023306"/>
    </source>
</evidence>
<keyword evidence="9 11" id="KW-0206">Cytoskeleton</keyword>
<feature type="region of interest" description="Disordered" evidence="13">
    <location>
        <begin position="89"/>
        <end position="115"/>
    </location>
</feature>
<name>A0A7S2Y8Q0_9STRA</name>
<dbReference type="PRINTS" id="PR00320">
    <property type="entry name" value="GPROTEINBRPT"/>
</dbReference>
<dbReference type="SUPFAM" id="SSF50978">
    <property type="entry name" value="WD40 repeat-like"/>
    <property type="match status" value="1"/>
</dbReference>
<evidence type="ECO:0000313" key="14">
    <source>
        <dbReference type="EMBL" id="CAD9959582.1"/>
    </source>
</evidence>